<dbReference type="Proteomes" id="UP000824540">
    <property type="component" value="Unassembled WGS sequence"/>
</dbReference>
<organism evidence="1 2">
    <name type="scientific">Albula glossodonta</name>
    <name type="common">roundjaw bonefish</name>
    <dbReference type="NCBI Taxonomy" id="121402"/>
    <lineage>
        <taxon>Eukaryota</taxon>
        <taxon>Metazoa</taxon>
        <taxon>Chordata</taxon>
        <taxon>Craniata</taxon>
        <taxon>Vertebrata</taxon>
        <taxon>Euteleostomi</taxon>
        <taxon>Actinopterygii</taxon>
        <taxon>Neopterygii</taxon>
        <taxon>Teleostei</taxon>
        <taxon>Albuliformes</taxon>
        <taxon>Albulidae</taxon>
        <taxon>Albula</taxon>
    </lineage>
</organism>
<name>A0A8T2NK03_9TELE</name>
<proteinExistence type="predicted"/>
<evidence type="ECO:0000313" key="2">
    <source>
        <dbReference type="Proteomes" id="UP000824540"/>
    </source>
</evidence>
<keyword evidence="2" id="KW-1185">Reference proteome</keyword>
<sequence>MMYFVISAMKALVDMDGHGSEACRSHPVVTEQLFDRTIERAYAAIQCAAQCARQAQEVIDGNCIEGALTGLYTLEAGAVELRKSG</sequence>
<evidence type="ECO:0000313" key="1">
    <source>
        <dbReference type="EMBL" id="KAG9340705.1"/>
    </source>
</evidence>
<accession>A0A8T2NK03</accession>
<protein>
    <submittedName>
        <fullName evidence="1">Uncharacterized protein</fullName>
    </submittedName>
</protein>
<reference evidence="1" key="1">
    <citation type="thesis" date="2021" institute="BYU ScholarsArchive" country="Provo, UT, USA">
        <title>Applications of and Algorithms for Genome Assembly and Genomic Analyses with an Emphasis on Marine Teleosts.</title>
        <authorList>
            <person name="Pickett B.D."/>
        </authorList>
    </citation>
    <scope>NUCLEOTIDE SEQUENCE</scope>
    <source>
        <strain evidence="1">HI-2016</strain>
    </source>
</reference>
<dbReference type="AlphaFoldDB" id="A0A8T2NK03"/>
<dbReference type="EMBL" id="JAFBMS010000040">
    <property type="protein sequence ID" value="KAG9340705.1"/>
    <property type="molecule type" value="Genomic_DNA"/>
</dbReference>
<comment type="caution">
    <text evidence="1">The sequence shown here is derived from an EMBL/GenBank/DDBJ whole genome shotgun (WGS) entry which is preliminary data.</text>
</comment>
<gene>
    <name evidence="1" type="ORF">JZ751_020295</name>
</gene>